<reference evidence="1" key="1">
    <citation type="submission" date="2024-03" db="EMBL/GenBank/DDBJ databases">
        <title>Complete genome sequence of Sulfurisphaera javensis strain KD-1.</title>
        <authorList>
            <person name="Sakai H."/>
            <person name="Nur N."/>
            <person name="Suwanto A."/>
            <person name="Kurosawa N."/>
        </authorList>
    </citation>
    <scope>NUCLEOTIDE SEQUENCE</scope>
    <source>
        <strain evidence="1">KD-1</strain>
    </source>
</reference>
<sequence>MFGKLMWIGGYQILESLKNGPLRISELKNKVPLYGSAFDIVLSQLMIIGLVKKYERDGEEYVELTDLGKSYPYAYYGPAYHHGPWHHHGYW</sequence>
<dbReference type="RefSeq" id="WP_369610113.1">
    <property type="nucleotide sequence ID" value="NZ_AP031322.1"/>
</dbReference>
<dbReference type="KEGG" id="sjv:SJAV_25580"/>
<dbReference type="EMBL" id="AP031322">
    <property type="protein sequence ID" value="BFH74614.1"/>
    <property type="molecule type" value="Genomic_DNA"/>
</dbReference>
<gene>
    <name evidence="1" type="ORF">SJAV_25580</name>
</gene>
<dbReference type="InterPro" id="IPR036390">
    <property type="entry name" value="WH_DNA-bd_sf"/>
</dbReference>
<dbReference type="GeneID" id="92355516"/>
<name>A0AAT9GUR5_9CREN</name>
<protein>
    <recommendedName>
        <fullName evidence="2">ArnR1-like winged helix-turn-helix domain-containing protein</fullName>
    </recommendedName>
</protein>
<organism evidence="1">
    <name type="scientific">Sulfurisphaera javensis</name>
    <dbReference type="NCBI Taxonomy" id="2049879"/>
    <lineage>
        <taxon>Archaea</taxon>
        <taxon>Thermoproteota</taxon>
        <taxon>Thermoprotei</taxon>
        <taxon>Sulfolobales</taxon>
        <taxon>Sulfolobaceae</taxon>
        <taxon>Sulfurisphaera</taxon>
    </lineage>
</organism>
<evidence type="ECO:0000313" key="1">
    <source>
        <dbReference type="EMBL" id="BFH74614.1"/>
    </source>
</evidence>
<dbReference type="SUPFAM" id="SSF46785">
    <property type="entry name" value="Winged helix' DNA-binding domain"/>
    <property type="match status" value="1"/>
</dbReference>
<dbReference type="AlphaFoldDB" id="A0AAT9GUR5"/>
<proteinExistence type="predicted"/>
<evidence type="ECO:0008006" key="2">
    <source>
        <dbReference type="Google" id="ProtNLM"/>
    </source>
</evidence>
<accession>A0AAT9GUR5</accession>